<dbReference type="EMBL" id="JBHMCT010000008">
    <property type="protein sequence ID" value="MFB9555339.1"/>
    <property type="molecule type" value="Genomic_DNA"/>
</dbReference>
<reference evidence="1 2" key="1">
    <citation type="submission" date="2024-09" db="EMBL/GenBank/DDBJ databases">
        <authorList>
            <person name="Sun Q."/>
            <person name="Mori K."/>
        </authorList>
    </citation>
    <scope>NUCLEOTIDE SEQUENCE [LARGE SCALE GENOMIC DNA]</scope>
    <source>
        <strain evidence="1 2">JCM 4414</strain>
    </source>
</reference>
<dbReference type="Proteomes" id="UP001589716">
    <property type="component" value="Unassembled WGS sequence"/>
</dbReference>
<dbReference type="RefSeq" id="WP_345488157.1">
    <property type="nucleotide sequence ID" value="NZ_BAAAWU010000001.1"/>
</dbReference>
<gene>
    <name evidence="1" type="ORF">ACFFTP_14210</name>
</gene>
<evidence type="ECO:0000313" key="1">
    <source>
        <dbReference type="EMBL" id="MFB9555339.1"/>
    </source>
</evidence>
<evidence type="ECO:0000313" key="2">
    <source>
        <dbReference type="Proteomes" id="UP001589716"/>
    </source>
</evidence>
<organism evidence="1 2">
    <name type="scientific">Streptomyces roseoviridis</name>
    <dbReference type="NCBI Taxonomy" id="67361"/>
    <lineage>
        <taxon>Bacteria</taxon>
        <taxon>Bacillati</taxon>
        <taxon>Actinomycetota</taxon>
        <taxon>Actinomycetes</taxon>
        <taxon>Kitasatosporales</taxon>
        <taxon>Streptomycetaceae</taxon>
        <taxon>Streptomyces</taxon>
    </lineage>
</organism>
<name>A0ABV5QPN4_9ACTN</name>
<dbReference type="SUPFAM" id="SSF52540">
    <property type="entry name" value="P-loop containing nucleoside triphosphate hydrolases"/>
    <property type="match status" value="1"/>
</dbReference>
<accession>A0ABV5QPN4</accession>
<dbReference type="Pfam" id="PF13671">
    <property type="entry name" value="AAA_33"/>
    <property type="match status" value="1"/>
</dbReference>
<dbReference type="Gene3D" id="3.40.50.300">
    <property type="entry name" value="P-loop containing nucleotide triphosphate hydrolases"/>
    <property type="match status" value="1"/>
</dbReference>
<dbReference type="InterPro" id="IPR027417">
    <property type="entry name" value="P-loop_NTPase"/>
</dbReference>
<proteinExistence type="predicted"/>
<keyword evidence="2" id="KW-1185">Reference proteome</keyword>
<protein>
    <submittedName>
        <fullName evidence="1">AAA family ATPase</fullName>
    </submittedName>
</protein>
<sequence length="189" mass="20463">MTFEHVVVDSAEPAPGAVLLVGIPGSGKSTVAAALAARFPRSAHIEVDHLQELIVRGGHWPTPDGDPEADRQILLRARHACLLADSFVAAGFLPVIDDVVVRRSHLDFYRAQFTSGTLRVVVLAPGPDTAWERNNARHKKLTTNWAFLDEAMRAELPDQGVWIDNADQTVEETVDAVLDATGLTGRSNA</sequence>
<comment type="caution">
    <text evidence="1">The sequence shown here is derived from an EMBL/GenBank/DDBJ whole genome shotgun (WGS) entry which is preliminary data.</text>
</comment>